<evidence type="ECO:0000259" key="11">
    <source>
        <dbReference type="Pfam" id="PF01094"/>
    </source>
</evidence>
<evidence type="ECO:0000313" key="12">
    <source>
        <dbReference type="EMBL" id="KAF1394162.1"/>
    </source>
</evidence>
<reference evidence="12 13" key="1">
    <citation type="submission" date="2019-06" db="EMBL/GenBank/DDBJ databases">
        <title>A chromosome-scale genome assembly of the European perch, Perca fluviatilis.</title>
        <authorList>
            <person name="Roques C."/>
            <person name="Zahm M."/>
            <person name="Cabau C."/>
            <person name="Klopp C."/>
            <person name="Bouchez O."/>
            <person name="Donnadieu C."/>
            <person name="Kuhl H."/>
            <person name="Gislard M."/>
            <person name="Guendouz S."/>
            <person name="Journot L."/>
            <person name="Haffray P."/>
            <person name="Bestin A."/>
            <person name="Morvezen R."/>
            <person name="Feron R."/>
            <person name="Wen M."/>
            <person name="Jouanno E."/>
            <person name="Herpin A."/>
            <person name="Schartl M."/>
            <person name="Postlethwait J."/>
            <person name="Schaerlinger B."/>
            <person name="Chardard D."/>
            <person name="Lecocq T."/>
            <person name="Poncet C."/>
            <person name="Jaffrelo L."/>
            <person name="Lampietro C."/>
            <person name="Guiguen Y."/>
        </authorList>
    </citation>
    <scope>NUCLEOTIDE SEQUENCE [LARGE SCALE GENOMIC DNA]</scope>
    <source>
        <tissue evidence="12">Blood</tissue>
    </source>
</reference>
<keyword evidence="3" id="KW-0812">Transmembrane</keyword>
<dbReference type="InterPro" id="IPR001828">
    <property type="entry name" value="ANF_lig-bd_rcpt"/>
</dbReference>
<dbReference type="InterPro" id="IPR000068">
    <property type="entry name" value="GPCR_3_Ca_sens_rcpt-rel"/>
</dbReference>
<dbReference type="Pfam" id="PF01094">
    <property type="entry name" value="ANF_receptor"/>
    <property type="match status" value="1"/>
</dbReference>
<accession>A0A6A5FRA5</accession>
<organism evidence="12 13">
    <name type="scientific">Perca fluviatilis</name>
    <name type="common">European perch</name>
    <dbReference type="NCBI Taxonomy" id="8168"/>
    <lineage>
        <taxon>Eukaryota</taxon>
        <taxon>Metazoa</taxon>
        <taxon>Chordata</taxon>
        <taxon>Craniata</taxon>
        <taxon>Vertebrata</taxon>
        <taxon>Euteleostomi</taxon>
        <taxon>Actinopterygii</taxon>
        <taxon>Neopterygii</taxon>
        <taxon>Teleostei</taxon>
        <taxon>Neoteleostei</taxon>
        <taxon>Acanthomorphata</taxon>
        <taxon>Eupercaria</taxon>
        <taxon>Perciformes</taxon>
        <taxon>Percoidei</taxon>
        <taxon>Percidae</taxon>
        <taxon>Percinae</taxon>
        <taxon>Perca</taxon>
    </lineage>
</organism>
<evidence type="ECO:0000256" key="2">
    <source>
        <dbReference type="ARBA" id="ARBA00022475"/>
    </source>
</evidence>
<dbReference type="EMBL" id="VHII01000002">
    <property type="protein sequence ID" value="KAF1394162.1"/>
    <property type="molecule type" value="Genomic_DNA"/>
</dbReference>
<keyword evidence="5" id="KW-1133">Transmembrane helix</keyword>
<keyword evidence="4" id="KW-0732">Signal</keyword>
<keyword evidence="2" id="KW-1003">Cell membrane</keyword>
<evidence type="ECO:0000256" key="5">
    <source>
        <dbReference type="ARBA" id="ARBA00022989"/>
    </source>
</evidence>
<evidence type="ECO:0000256" key="6">
    <source>
        <dbReference type="ARBA" id="ARBA00023040"/>
    </source>
</evidence>
<dbReference type="InterPro" id="IPR000337">
    <property type="entry name" value="GPCR_3"/>
</dbReference>
<evidence type="ECO:0000256" key="8">
    <source>
        <dbReference type="ARBA" id="ARBA00023170"/>
    </source>
</evidence>
<evidence type="ECO:0000256" key="10">
    <source>
        <dbReference type="ARBA" id="ARBA00023224"/>
    </source>
</evidence>
<dbReference type="PANTHER" id="PTHR24061">
    <property type="entry name" value="CALCIUM-SENSING RECEPTOR-RELATED"/>
    <property type="match status" value="1"/>
</dbReference>
<dbReference type="InterPro" id="IPR028082">
    <property type="entry name" value="Peripla_BP_I"/>
</dbReference>
<sequence length="433" mass="47749">MIFAIEEINNSTELLPGIKLGYQIYDSCASVPVAVHVAFQLSNGLDPVFYTGDNCSHSGMVKAVVGETGSTPSISMSRIIGPFNIPQVSHFATCACLSDKQQYPSFFRTVPSDQFQADALAQLVKHFGWTWIGAVRSDSDYGNNGMASFLDAANKEGICVEYSESFYWNHPRSKIKRVADVIRRSTAMVVVAFTSPGDLRILLEELSLEPSPPRQWIGSEAWVTDTDMRRFSFCAGAIGFGIQKSVIPGVRDFLLDLSPSKVAASPVLTEFWEDAFNCRLGKSAAINKRLCDGTEDIKTLQSPYTDTSQLRITNMVYKAVYAIAHAIHKAVCQKTNSTTQCDKFTRIESKEVLIQLKKVNFSRNGYDVSFDANGDPVARYDLVNWQKSESGSIKLVTVGHYDASLPVGQKFCINRNITWVDGGTHVSSPKAII</sequence>
<dbReference type="Gene3D" id="3.40.50.2300">
    <property type="match status" value="2"/>
</dbReference>
<dbReference type="PRINTS" id="PR00248">
    <property type="entry name" value="GPCRMGR"/>
</dbReference>
<gene>
    <name evidence="12" type="ORF">PFLUV_G00023660</name>
</gene>
<protein>
    <recommendedName>
        <fullName evidence="11">Receptor ligand binding region domain-containing protein</fullName>
    </recommendedName>
</protein>
<evidence type="ECO:0000256" key="9">
    <source>
        <dbReference type="ARBA" id="ARBA00023180"/>
    </source>
</evidence>
<evidence type="ECO:0000256" key="4">
    <source>
        <dbReference type="ARBA" id="ARBA00022729"/>
    </source>
</evidence>
<evidence type="ECO:0000256" key="1">
    <source>
        <dbReference type="ARBA" id="ARBA00004651"/>
    </source>
</evidence>
<keyword evidence="6" id="KW-0297">G-protein coupled receptor</keyword>
<dbReference type="Proteomes" id="UP000465112">
    <property type="component" value="Chromosome 2"/>
</dbReference>
<dbReference type="SUPFAM" id="SSF53822">
    <property type="entry name" value="Periplasmic binding protein-like I"/>
    <property type="match status" value="1"/>
</dbReference>
<dbReference type="FunFam" id="3.40.50.2300:FF:000016">
    <property type="entry name" value="Taste 1 receptor member 2"/>
    <property type="match status" value="1"/>
</dbReference>
<dbReference type="AlphaFoldDB" id="A0A6A5FRA5"/>
<comment type="subcellular location">
    <subcellularLocation>
        <location evidence="1">Cell membrane</location>
        <topology evidence="1">Multi-pass membrane protein</topology>
    </subcellularLocation>
</comment>
<evidence type="ECO:0000313" key="13">
    <source>
        <dbReference type="Proteomes" id="UP000465112"/>
    </source>
</evidence>
<dbReference type="PANTHER" id="PTHR24061:SF528">
    <property type="entry name" value="C-FAMILY ODORANT RECEPTOR OLFCD2-RELATED"/>
    <property type="match status" value="1"/>
</dbReference>
<feature type="domain" description="Receptor ligand binding region" evidence="11">
    <location>
        <begin position="1"/>
        <end position="387"/>
    </location>
</feature>
<dbReference type="PRINTS" id="PR00592">
    <property type="entry name" value="CASENSINGR"/>
</dbReference>
<proteinExistence type="predicted"/>
<dbReference type="GO" id="GO:0004930">
    <property type="term" value="F:G protein-coupled receptor activity"/>
    <property type="evidence" value="ECO:0007669"/>
    <property type="project" value="UniProtKB-KW"/>
</dbReference>
<evidence type="ECO:0000256" key="7">
    <source>
        <dbReference type="ARBA" id="ARBA00023136"/>
    </source>
</evidence>
<keyword evidence="10" id="KW-0807">Transducer</keyword>
<keyword evidence="9" id="KW-0325">Glycoprotein</keyword>
<keyword evidence="13" id="KW-1185">Reference proteome</keyword>
<dbReference type="GO" id="GO:0005886">
    <property type="term" value="C:plasma membrane"/>
    <property type="evidence" value="ECO:0007669"/>
    <property type="project" value="UniProtKB-SubCell"/>
</dbReference>
<name>A0A6A5FRA5_PERFL</name>
<keyword evidence="7" id="KW-0472">Membrane</keyword>
<comment type="caution">
    <text evidence="12">The sequence shown here is derived from an EMBL/GenBank/DDBJ whole genome shotgun (WGS) entry which is preliminary data.</text>
</comment>
<keyword evidence="8" id="KW-0675">Receptor</keyword>
<evidence type="ECO:0000256" key="3">
    <source>
        <dbReference type="ARBA" id="ARBA00022692"/>
    </source>
</evidence>